<dbReference type="Pfam" id="PF19029">
    <property type="entry name" value="DUF883_C"/>
    <property type="match status" value="1"/>
</dbReference>
<evidence type="ECO:0000259" key="2">
    <source>
        <dbReference type="Pfam" id="PF19029"/>
    </source>
</evidence>
<feature type="region of interest" description="Disordered" evidence="1">
    <location>
        <begin position="1"/>
        <end position="21"/>
    </location>
</feature>
<reference evidence="4" key="2">
    <citation type="submission" date="2023-07" db="EMBL/GenBank/DDBJ databases">
        <title>Duganella aceri sp. nov., isolated from tree sap.</title>
        <authorList>
            <person name="Kim I.S."/>
        </authorList>
    </citation>
    <scope>NUCLEOTIDE SEQUENCE [LARGE SCALE GENOMIC DNA]</scope>
    <source>
        <strain evidence="4">SAP-35</strain>
    </source>
</reference>
<dbReference type="EMBL" id="JAADJT010000008">
    <property type="protein sequence ID" value="NGZ86097.1"/>
    <property type="molecule type" value="Genomic_DNA"/>
</dbReference>
<comment type="caution">
    <text evidence="3">The sequence shown here is derived from an EMBL/GenBank/DDBJ whole genome shotgun (WGS) entry which is preliminary data.</text>
</comment>
<reference evidence="3 4" key="1">
    <citation type="submission" date="2020-01" db="EMBL/GenBank/DDBJ databases">
        <authorList>
            <person name="Lee S.D."/>
        </authorList>
    </citation>
    <scope>NUCLEOTIDE SEQUENCE [LARGE SCALE GENOMIC DNA]</scope>
    <source>
        <strain evidence="3 4">SAP-35</strain>
    </source>
</reference>
<organism evidence="3 4">
    <name type="scientific">Duganella aceris</name>
    <dbReference type="NCBI Taxonomy" id="2703883"/>
    <lineage>
        <taxon>Bacteria</taxon>
        <taxon>Pseudomonadati</taxon>
        <taxon>Pseudomonadota</taxon>
        <taxon>Betaproteobacteria</taxon>
        <taxon>Burkholderiales</taxon>
        <taxon>Oxalobacteraceae</taxon>
        <taxon>Telluria group</taxon>
        <taxon>Duganella</taxon>
    </lineage>
</organism>
<accession>A0ABX0FN94</accession>
<proteinExistence type="predicted"/>
<feature type="domain" description="DUF883" evidence="2">
    <location>
        <begin position="88"/>
        <end position="117"/>
    </location>
</feature>
<name>A0ABX0FN94_9BURK</name>
<gene>
    <name evidence="3" type="ORF">GW587_17770</name>
</gene>
<evidence type="ECO:0000256" key="1">
    <source>
        <dbReference type="SAM" id="MobiDB-lite"/>
    </source>
</evidence>
<dbReference type="RefSeq" id="WP_166105697.1">
    <property type="nucleotide sequence ID" value="NZ_JAADJT010000008.1"/>
</dbReference>
<feature type="compositionally biased region" description="Basic and acidic residues" evidence="1">
    <location>
        <begin position="1"/>
        <end position="12"/>
    </location>
</feature>
<dbReference type="PANTHER" id="PTHR35893">
    <property type="entry name" value="INNER MEMBRANE PROTEIN-RELATED"/>
    <property type="match status" value="1"/>
</dbReference>
<sequence length="117" mass="12693">MDHTQQNGKDEIAGSQAASGAARDKLMDELKNAIGEAETWLKDAASQESIVPSETRARFDDTLRTARIDLRKLEDSIIGRSRDAAKATDAYVHENPWKAVSLGAAVGIIVGMLISRK</sequence>
<evidence type="ECO:0000313" key="4">
    <source>
        <dbReference type="Proteomes" id="UP000666369"/>
    </source>
</evidence>
<dbReference type="InterPro" id="IPR010279">
    <property type="entry name" value="YqjD/ElaB"/>
</dbReference>
<dbReference type="Proteomes" id="UP000666369">
    <property type="component" value="Unassembled WGS sequence"/>
</dbReference>
<protein>
    <submittedName>
        <fullName evidence="3">DUF883 family protein</fullName>
    </submittedName>
</protein>
<dbReference type="PANTHER" id="PTHR35893:SF3">
    <property type="entry name" value="INNER MEMBRANE PROTEIN"/>
    <property type="match status" value="1"/>
</dbReference>
<keyword evidence="4" id="KW-1185">Reference proteome</keyword>
<evidence type="ECO:0000313" key="3">
    <source>
        <dbReference type="EMBL" id="NGZ86097.1"/>
    </source>
</evidence>
<dbReference type="InterPro" id="IPR043605">
    <property type="entry name" value="DUF883_C"/>
</dbReference>